<dbReference type="AlphaFoldDB" id="A0A0E3R7L0"/>
<reference evidence="2 3" key="1">
    <citation type="submission" date="2014-07" db="EMBL/GenBank/DDBJ databases">
        <title>Methanogenic archaea and the global carbon cycle.</title>
        <authorList>
            <person name="Henriksen J.R."/>
            <person name="Luke J."/>
            <person name="Reinhart S."/>
            <person name="Benedict M.N."/>
            <person name="Youngblut N.D."/>
            <person name="Metcalf M.E."/>
            <person name="Whitaker R.J."/>
            <person name="Metcalf W.W."/>
        </authorList>
    </citation>
    <scope>NUCLEOTIDE SEQUENCE [LARGE SCALE GENOMIC DNA]</scope>
    <source>
        <strain evidence="2 3">SarPi</strain>
    </source>
</reference>
<feature type="domain" description="HNH" evidence="1">
    <location>
        <begin position="193"/>
        <end position="244"/>
    </location>
</feature>
<dbReference type="GO" id="GO:0003676">
    <property type="term" value="F:nucleic acid binding"/>
    <property type="evidence" value="ECO:0007669"/>
    <property type="project" value="InterPro"/>
</dbReference>
<name>A0A0E3R7L0_METMZ</name>
<accession>A0A0E3R7L0</accession>
<protein>
    <recommendedName>
        <fullName evidence="1">HNH domain-containing protein</fullName>
    </recommendedName>
</protein>
<dbReference type="CDD" id="cd00085">
    <property type="entry name" value="HNHc"/>
    <property type="match status" value="1"/>
</dbReference>
<dbReference type="Pfam" id="PF01844">
    <property type="entry name" value="HNH"/>
    <property type="match status" value="1"/>
</dbReference>
<evidence type="ECO:0000313" key="3">
    <source>
        <dbReference type="Proteomes" id="UP000033116"/>
    </source>
</evidence>
<dbReference type="GO" id="GO:0004519">
    <property type="term" value="F:endonuclease activity"/>
    <property type="evidence" value="ECO:0007669"/>
    <property type="project" value="InterPro"/>
</dbReference>
<dbReference type="InterPro" id="IPR003615">
    <property type="entry name" value="HNH_nuc"/>
</dbReference>
<dbReference type="EMBL" id="CP009511">
    <property type="protein sequence ID" value="AKB61033.1"/>
    <property type="molecule type" value="Genomic_DNA"/>
</dbReference>
<dbReference type="PATRIC" id="fig|1434115.4.peg.1308"/>
<evidence type="ECO:0000313" key="2">
    <source>
        <dbReference type="EMBL" id="AKB61033.1"/>
    </source>
</evidence>
<proteinExistence type="predicted"/>
<dbReference type="Gene3D" id="1.10.30.50">
    <property type="match status" value="1"/>
</dbReference>
<dbReference type="InterPro" id="IPR002711">
    <property type="entry name" value="HNH"/>
</dbReference>
<evidence type="ECO:0000259" key="1">
    <source>
        <dbReference type="Pfam" id="PF01844"/>
    </source>
</evidence>
<gene>
    <name evidence="2" type="ORF">MSMAP_1048</name>
</gene>
<organism evidence="2 3">
    <name type="scientific">Methanosarcina mazei SarPi</name>
    <dbReference type="NCBI Taxonomy" id="1434115"/>
    <lineage>
        <taxon>Archaea</taxon>
        <taxon>Methanobacteriati</taxon>
        <taxon>Methanobacteriota</taxon>
        <taxon>Stenosarchaea group</taxon>
        <taxon>Methanomicrobia</taxon>
        <taxon>Methanosarcinales</taxon>
        <taxon>Methanosarcinaceae</taxon>
        <taxon>Methanosarcina</taxon>
    </lineage>
</organism>
<dbReference type="GO" id="GO:0008270">
    <property type="term" value="F:zinc ion binding"/>
    <property type="evidence" value="ECO:0007669"/>
    <property type="project" value="InterPro"/>
</dbReference>
<dbReference type="HOGENOM" id="CLU_1076115_0_0_2"/>
<dbReference type="GeneID" id="24864197"/>
<sequence>MLLFKNSAKTMEGVLNNAKHATDGKPHNVKPGDIILIAQTKSTLLPGQKSIRWIMDFVSCEEDVGNLSDKIWGKHWRYIISGENVRPIEPFDINEIKITSKNYDAVQTFALIEPEDEERVLNWISEAVNTYVSGKTPIWEELREGKTLDCNEVIKDLDLKYRNTPEFKETVVKLIQRPSLLSNAIKRKYGYKCMICGYPGFLKKNGEKYAEVHHMIELNQKAPETLQSWNLLVVCPLCHRKLHHADVKSEFLDPGWKIIIDGQEYTIK</sequence>
<dbReference type="Proteomes" id="UP000033116">
    <property type="component" value="Chromosome"/>
</dbReference>
<dbReference type="RefSeq" id="WP_048043041.1">
    <property type="nucleotide sequence ID" value="NZ_CP009511.1"/>
</dbReference>